<keyword evidence="3 5" id="KW-0347">Helicase</keyword>
<keyword evidence="2 5" id="KW-0378">Hydrolase</keyword>
<gene>
    <name evidence="7" type="ORF">H8711_08490</name>
</gene>
<dbReference type="InterPro" id="IPR027785">
    <property type="entry name" value="UvrD-like_helicase_C"/>
</dbReference>
<dbReference type="Proteomes" id="UP000653127">
    <property type="component" value="Unassembled WGS sequence"/>
</dbReference>
<keyword evidence="4 5" id="KW-0067">ATP-binding</keyword>
<evidence type="ECO:0000256" key="4">
    <source>
        <dbReference type="ARBA" id="ARBA00022840"/>
    </source>
</evidence>
<comment type="caution">
    <text evidence="7">The sequence shown here is derived from an EMBL/GenBank/DDBJ whole genome shotgun (WGS) entry which is preliminary data.</text>
</comment>
<dbReference type="GO" id="GO:0016787">
    <property type="term" value="F:hydrolase activity"/>
    <property type="evidence" value="ECO:0007669"/>
    <property type="project" value="UniProtKB-UniRule"/>
</dbReference>
<name>A0A926DZH6_9FIRM</name>
<sequence length="745" mass="85566">MPSYEEELPQEQDYLKRVTDLARARLAAQQNVAATEKRKLMELNRQMYENTVHFSHDFDKLTEANQELGDIQTRTIHYQMMMKKLALYERMIQAPYFARIDFTEDGFEREPIYIGTGNLTDEDGLDAYVYDWRAPVASLFYRCEPGRVSYTSPSGEISGEMELKRQYEIKSGRLEYFFDSSVNIMDDVLRSVLSKNASPKMKSIVETIQREQDVIIRDLDSDLLMVQGAAGSGKTSVALHRVAFLMYQGVTGGLSANNIIILSPNALFGRYISGVLPELGEENIATKTFEEIFEDYFEGGIQLSTRNNVLERLCADGEDGRRDLLRDTVEFQLSETFCEIIERYAQLYERSLLEMPDVFYGGICIATRQALRAELLQSRINMPLAKRLRVIEEHLMERIHKEKKARLKELEQFVLEHPEHQFEVKAQARLLSIKEITSLAHKVRSFTRLNIMGIYRKLVGDHDLFRRAAGDLPLPPNLDEILDFIASGLKRNSAGYADGMALLYLRLILMGGKPSDEIKQVVIDEAQDYSPVHFRLLQRMMPAARYTVLGDVNQTIAHEADMTLYDRIRIILGKQKSTLAVMNKSFRCSAEITAFSRRFLDRELKQESFDRHGEEPRVRTAPDAKELDTLLIEDVRSCQQQEFGSLAILCKSFEAARELYRRLIEQPGLAELRLVGEQTGEIGRGLYVMPIYMAKGLEFDCAFVYGVDEAHYHTEDDRKLLYVACTRPLHRLYLYAEGEASHLLR</sequence>
<keyword evidence="1 5" id="KW-0547">Nucleotide-binding</keyword>
<dbReference type="PANTHER" id="PTHR11070">
    <property type="entry name" value="UVRD / RECB / PCRA DNA HELICASE FAMILY MEMBER"/>
    <property type="match status" value="1"/>
</dbReference>
<feature type="binding site" evidence="5">
    <location>
        <begin position="228"/>
        <end position="235"/>
    </location>
    <ligand>
        <name>ATP</name>
        <dbReference type="ChEBI" id="CHEBI:30616"/>
    </ligand>
</feature>
<accession>A0A926DZH6</accession>
<organism evidence="7 8">
    <name type="scientific">Ligaoa zhengdingensis</name>
    <dbReference type="NCBI Taxonomy" id="2763658"/>
    <lineage>
        <taxon>Bacteria</taxon>
        <taxon>Bacillati</taxon>
        <taxon>Bacillota</taxon>
        <taxon>Clostridia</taxon>
        <taxon>Eubacteriales</taxon>
        <taxon>Oscillospiraceae</taxon>
        <taxon>Ligaoa</taxon>
    </lineage>
</organism>
<evidence type="ECO:0000313" key="7">
    <source>
        <dbReference type="EMBL" id="MBC8546971.1"/>
    </source>
</evidence>
<dbReference type="InterPro" id="IPR027417">
    <property type="entry name" value="P-loop_NTPase"/>
</dbReference>
<dbReference type="PANTHER" id="PTHR11070:SF17">
    <property type="entry name" value="DNA HELICASE IV"/>
    <property type="match status" value="1"/>
</dbReference>
<dbReference type="Gene3D" id="3.40.50.300">
    <property type="entry name" value="P-loop containing nucleotide triphosphate hydrolases"/>
    <property type="match status" value="2"/>
</dbReference>
<evidence type="ECO:0000256" key="5">
    <source>
        <dbReference type="PROSITE-ProRule" id="PRU00560"/>
    </source>
</evidence>
<evidence type="ECO:0000256" key="3">
    <source>
        <dbReference type="ARBA" id="ARBA00022806"/>
    </source>
</evidence>
<dbReference type="PROSITE" id="PS51198">
    <property type="entry name" value="UVRD_HELICASE_ATP_BIND"/>
    <property type="match status" value="1"/>
</dbReference>
<dbReference type="GO" id="GO:0005829">
    <property type="term" value="C:cytosol"/>
    <property type="evidence" value="ECO:0007669"/>
    <property type="project" value="TreeGrafter"/>
</dbReference>
<dbReference type="InterPro" id="IPR014016">
    <property type="entry name" value="UvrD-like_ATP-bd"/>
</dbReference>
<dbReference type="AlphaFoldDB" id="A0A926DZH6"/>
<evidence type="ECO:0000313" key="8">
    <source>
        <dbReference type="Proteomes" id="UP000653127"/>
    </source>
</evidence>
<feature type="domain" description="UvrD-like helicase ATP-binding" evidence="6">
    <location>
        <begin position="207"/>
        <end position="589"/>
    </location>
</feature>
<protein>
    <submittedName>
        <fullName evidence="7">AAA family ATPase</fullName>
    </submittedName>
</protein>
<dbReference type="EMBL" id="JACRST010000012">
    <property type="protein sequence ID" value="MBC8546971.1"/>
    <property type="molecule type" value="Genomic_DNA"/>
</dbReference>
<dbReference type="SUPFAM" id="SSF52540">
    <property type="entry name" value="P-loop containing nucleoside triphosphate hydrolases"/>
    <property type="match status" value="1"/>
</dbReference>
<dbReference type="Pfam" id="PF13538">
    <property type="entry name" value="UvrD_C_2"/>
    <property type="match status" value="1"/>
</dbReference>
<reference evidence="7" key="1">
    <citation type="submission" date="2020-08" db="EMBL/GenBank/DDBJ databases">
        <title>Genome public.</title>
        <authorList>
            <person name="Liu C."/>
            <person name="Sun Q."/>
        </authorList>
    </citation>
    <scope>NUCLEOTIDE SEQUENCE</scope>
    <source>
        <strain evidence="7">NSJ-31</strain>
    </source>
</reference>
<dbReference type="InterPro" id="IPR000212">
    <property type="entry name" value="DNA_helicase_UvrD/REP"/>
</dbReference>
<dbReference type="RefSeq" id="WP_249283047.1">
    <property type="nucleotide sequence ID" value="NZ_JACRST010000012.1"/>
</dbReference>
<keyword evidence="8" id="KW-1185">Reference proteome</keyword>
<evidence type="ECO:0000256" key="2">
    <source>
        <dbReference type="ARBA" id="ARBA00022801"/>
    </source>
</evidence>
<dbReference type="GO" id="GO:0003677">
    <property type="term" value="F:DNA binding"/>
    <property type="evidence" value="ECO:0007669"/>
    <property type="project" value="InterPro"/>
</dbReference>
<evidence type="ECO:0000259" key="6">
    <source>
        <dbReference type="PROSITE" id="PS51198"/>
    </source>
</evidence>
<dbReference type="GO" id="GO:0000725">
    <property type="term" value="P:recombinational repair"/>
    <property type="evidence" value="ECO:0007669"/>
    <property type="project" value="TreeGrafter"/>
</dbReference>
<evidence type="ECO:0000256" key="1">
    <source>
        <dbReference type="ARBA" id="ARBA00022741"/>
    </source>
</evidence>
<proteinExistence type="predicted"/>
<dbReference type="GO" id="GO:0005524">
    <property type="term" value="F:ATP binding"/>
    <property type="evidence" value="ECO:0007669"/>
    <property type="project" value="UniProtKB-UniRule"/>
</dbReference>
<dbReference type="GO" id="GO:0043138">
    <property type="term" value="F:3'-5' DNA helicase activity"/>
    <property type="evidence" value="ECO:0007669"/>
    <property type="project" value="TreeGrafter"/>
</dbReference>